<accession>A0A3L7ARS5</accession>
<dbReference type="RefSeq" id="WP_121688668.1">
    <property type="nucleotide sequence ID" value="NZ_RCUY01000009.1"/>
</dbReference>
<keyword evidence="7" id="KW-1185">Reference proteome</keyword>
<dbReference type="Proteomes" id="UP000269438">
    <property type="component" value="Unassembled WGS sequence"/>
</dbReference>
<protein>
    <submittedName>
        <fullName evidence="6">LacI family transcriptional regulator</fullName>
    </submittedName>
</protein>
<dbReference type="GO" id="GO:0000976">
    <property type="term" value="F:transcription cis-regulatory region binding"/>
    <property type="evidence" value="ECO:0007669"/>
    <property type="project" value="TreeGrafter"/>
</dbReference>
<evidence type="ECO:0000256" key="1">
    <source>
        <dbReference type="ARBA" id="ARBA00023015"/>
    </source>
</evidence>
<dbReference type="InterPro" id="IPR010982">
    <property type="entry name" value="Lambda_DNA-bd_dom_sf"/>
</dbReference>
<keyword evidence="1" id="KW-0805">Transcription regulation</keyword>
<dbReference type="SMART" id="SM00354">
    <property type="entry name" value="HTH_LACI"/>
    <property type="match status" value="1"/>
</dbReference>
<feature type="domain" description="HTH lacI-type" evidence="4">
    <location>
        <begin position="8"/>
        <end position="62"/>
    </location>
</feature>
<dbReference type="CDD" id="cd01392">
    <property type="entry name" value="HTH_LacI"/>
    <property type="match status" value="1"/>
</dbReference>
<dbReference type="Pfam" id="PF13377">
    <property type="entry name" value="Peripla_BP_3"/>
    <property type="match status" value="1"/>
</dbReference>
<keyword evidence="3" id="KW-0804">Transcription</keyword>
<dbReference type="PROSITE" id="PS50943">
    <property type="entry name" value="HTH_CROC1"/>
    <property type="match status" value="1"/>
</dbReference>
<dbReference type="SUPFAM" id="SSF47413">
    <property type="entry name" value="lambda repressor-like DNA-binding domains"/>
    <property type="match status" value="1"/>
</dbReference>
<dbReference type="InterPro" id="IPR046335">
    <property type="entry name" value="LacI/GalR-like_sensor"/>
</dbReference>
<dbReference type="OrthoDB" id="4268837at2"/>
<dbReference type="Gene3D" id="1.10.260.40">
    <property type="entry name" value="lambda repressor-like DNA-binding domains"/>
    <property type="match status" value="1"/>
</dbReference>
<evidence type="ECO:0000313" key="6">
    <source>
        <dbReference type="EMBL" id="RLP82118.1"/>
    </source>
</evidence>
<gene>
    <name evidence="6" type="ORF">D9V34_09880</name>
</gene>
<reference evidence="6 7" key="1">
    <citation type="submission" date="2018-10" db="EMBL/GenBank/DDBJ databases">
        <authorList>
            <person name="Li J."/>
        </authorList>
    </citation>
    <scope>NUCLEOTIDE SEQUENCE [LARGE SCALE GENOMIC DNA]</scope>
    <source>
        <strain evidence="6 7">JCM 11654</strain>
    </source>
</reference>
<dbReference type="PANTHER" id="PTHR30146:SF109">
    <property type="entry name" value="HTH-TYPE TRANSCRIPTIONAL REGULATOR GALS"/>
    <property type="match status" value="1"/>
</dbReference>
<name>A0A3L7ARS5_9MICO</name>
<dbReference type="PANTHER" id="PTHR30146">
    <property type="entry name" value="LACI-RELATED TRANSCRIPTIONAL REPRESSOR"/>
    <property type="match status" value="1"/>
</dbReference>
<dbReference type="InterPro" id="IPR001387">
    <property type="entry name" value="Cro/C1-type_HTH"/>
</dbReference>
<comment type="caution">
    <text evidence="6">The sequence shown here is derived from an EMBL/GenBank/DDBJ whole genome shotgun (WGS) entry which is preliminary data.</text>
</comment>
<dbReference type="Pfam" id="PF00356">
    <property type="entry name" value="LacI"/>
    <property type="match status" value="1"/>
</dbReference>
<dbReference type="InterPro" id="IPR000843">
    <property type="entry name" value="HTH_LacI"/>
</dbReference>
<dbReference type="Gene3D" id="3.40.50.2300">
    <property type="match status" value="2"/>
</dbReference>
<dbReference type="EMBL" id="RCUY01000009">
    <property type="protein sequence ID" value="RLP82118.1"/>
    <property type="molecule type" value="Genomic_DNA"/>
</dbReference>
<evidence type="ECO:0000256" key="3">
    <source>
        <dbReference type="ARBA" id="ARBA00023163"/>
    </source>
</evidence>
<sequence>MGPAQPPVTLEAVAARSGVSRSTVSRVVNGAQAVSPAAREAVERAIAELSYVPNQAARSLVRRQTKAIALVVPEDTSRFFGDPFFATVVSGVHRRLSQSDYVLNIFIATDDDGDKTTAYLRGGNVDGAIVISHHARDRFVDRIADALPVVFGGRPNRMRGTVGDYFVDIDNAEGARMATQYLIERGARRIATITGPQDMPAGLDRLTGFQEALRAADLPDTLIEIGDFSEHSGELAMERLLQRGGIDGLFVASDLMARGALRTLTSAGIMVPEDLPLVGFDDSSVATEVSPALTTVRQPSGLQGELIAQRLLEILAGESPEVETIVPAELIIRESA</sequence>
<proteinExistence type="predicted"/>
<dbReference type="GO" id="GO:0003700">
    <property type="term" value="F:DNA-binding transcription factor activity"/>
    <property type="evidence" value="ECO:0007669"/>
    <property type="project" value="TreeGrafter"/>
</dbReference>
<evidence type="ECO:0000313" key="7">
    <source>
        <dbReference type="Proteomes" id="UP000269438"/>
    </source>
</evidence>
<dbReference type="CDD" id="cd06267">
    <property type="entry name" value="PBP1_LacI_sugar_binding-like"/>
    <property type="match status" value="1"/>
</dbReference>
<evidence type="ECO:0000259" key="5">
    <source>
        <dbReference type="PROSITE" id="PS50943"/>
    </source>
</evidence>
<dbReference type="PROSITE" id="PS50932">
    <property type="entry name" value="HTH_LACI_2"/>
    <property type="match status" value="1"/>
</dbReference>
<dbReference type="SUPFAM" id="SSF53822">
    <property type="entry name" value="Periplasmic binding protein-like I"/>
    <property type="match status" value="1"/>
</dbReference>
<feature type="domain" description="HTH cro/C1-type" evidence="5">
    <location>
        <begin position="9"/>
        <end position="52"/>
    </location>
</feature>
<dbReference type="InterPro" id="IPR028082">
    <property type="entry name" value="Peripla_BP_I"/>
</dbReference>
<evidence type="ECO:0000256" key="2">
    <source>
        <dbReference type="ARBA" id="ARBA00023125"/>
    </source>
</evidence>
<evidence type="ECO:0000259" key="4">
    <source>
        <dbReference type="PROSITE" id="PS50932"/>
    </source>
</evidence>
<keyword evidence="2" id="KW-0238">DNA-binding</keyword>
<organism evidence="6 7">
    <name type="scientific">Mycetocola lacteus</name>
    <dbReference type="NCBI Taxonomy" id="76637"/>
    <lineage>
        <taxon>Bacteria</taxon>
        <taxon>Bacillati</taxon>
        <taxon>Actinomycetota</taxon>
        <taxon>Actinomycetes</taxon>
        <taxon>Micrococcales</taxon>
        <taxon>Microbacteriaceae</taxon>
        <taxon>Mycetocola</taxon>
    </lineage>
</organism>
<dbReference type="AlphaFoldDB" id="A0A3L7ARS5"/>